<comment type="caution">
    <text evidence="3">The sequence shown here is derived from an EMBL/GenBank/DDBJ whole genome shotgun (WGS) entry which is preliminary data.</text>
</comment>
<evidence type="ECO:0000313" key="4">
    <source>
        <dbReference type="Proteomes" id="UP000245474"/>
    </source>
</evidence>
<dbReference type="AlphaFoldDB" id="A0A2U2MXT5"/>
<dbReference type="PANTHER" id="PTHR43539:SF78">
    <property type="entry name" value="FLAVIN-CONTAINING MONOOXYGENASE"/>
    <property type="match status" value="1"/>
</dbReference>
<dbReference type="Gene3D" id="3.50.50.60">
    <property type="entry name" value="FAD/NAD(P)-binding domain"/>
    <property type="match status" value="1"/>
</dbReference>
<proteinExistence type="predicted"/>
<sequence>MDPERLIAIIGAGPVGLAAAARLIERGLHPVIFEQGPGPAAAVRDWGHVRVFTPWRYLVDEAAGRMLRRNGWTPPDPDELPTGAEIADQYLEPLARLPAIARGLHTRALVTAVTRKGIGKLQTSGREQAPFLIHWQDREWQDRHTLVRAVIDASGTWYQPAPLGVMGIPVPGEEDAGERLAYGIPDVLGAERARYAGRRVLVVGGGHSAMNAVLDLLRLREAVPGTEVVWALRRAGLEHVVGGGRHDELPARGELGLAAAQAVERGDLQRLAPFSVTALSRTEHGLRVDGVHAGRHESLEVDRVVACTGFRPNTAMLRELRLELDPVMEAPPRLAPLIDPNVHSCGTVPPHGVDELRHPESGFYIAGMKSYGRAPTFLMATGYEQVRSIAAELAGDHEAAREVHLQLPDTGVCSAGPAGSCCAPAPAPRRTPSGAASCCGGG</sequence>
<keyword evidence="4" id="KW-1185">Reference proteome</keyword>
<keyword evidence="1" id="KW-0560">Oxidoreductase</keyword>
<feature type="domain" description="FAD/NAD(P)-binding" evidence="2">
    <location>
        <begin position="7"/>
        <end position="325"/>
    </location>
</feature>
<evidence type="ECO:0000313" key="3">
    <source>
        <dbReference type="EMBL" id="PWG61845.1"/>
    </source>
</evidence>
<dbReference type="OrthoDB" id="9773233at2"/>
<accession>A0A2U2MXT5</accession>
<dbReference type="EMBL" id="QFFI01000026">
    <property type="protein sequence ID" value="PWG61845.1"/>
    <property type="molecule type" value="Genomic_DNA"/>
</dbReference>
<evidence type="ECO:0000256" key="1">
    <source>
        <dbReference type="ARBA" id="ARBA00023002"/>
    </source>
</evidence>
<dbReference type="SUPFAM" id="SSF51905">
    <property type="entry name" value="FAD/NAD(P)-binding domain"/>
    <property type="match status" value="1"/>
</dbReference>
<dbReference type="GO" id="GO:0050660">
    <property type="term" value="F:flavin adenine dinucleotide binding"/>
    <property type="evidence" value="ECO:0007669"/>
    <property type="project" value="TreeGrafter"/>
</dbReference>
<evidence type="ECO:0000259" key="2">
    <source>
        <dbReference type="Pfam" id="PF07992"/>
    </source>
</evidence>
<dbReference type="GO" id="GO:0004497">
    <property type="term" value="F:monooxygenase activity"/>
    <property type="evidence" value="ECO:0007669"/>
    <property type="project" value="TreeGrafter"/>
</dbReference>
<dbReference type="InterPro" id="IPR023753">
    <property type="entry name" value="FAD/NAD-binding_dom"/>
</dbReference>
<dbReference type="InterPro" id="IPR036188">
    <property type="entry name" value="FAD/NAD-bd_sf"/>
</dbReference>
<dbReference type="RefSeq" id="WP_109679577.1">
    <property type="nucleotide sequence ID" value="NZ_CP086615.1"/>
</dbReference>
<protein>
    <submittedName>
        <fullName evidence="3">Flavoprotein</fullName>
    </submittedName>
</protein>
<organism evidence="3 4">
    <name type="scientific">Sediminicurvatus halobius</name>
    <dbReference type="NCBI Taxonomy" id="2182432"/>
    <lineage>
        <taxon>Bacteria</taxon>
        <taxon>Pseudomonadati</taxon>
        <taxon>Pseudomonadota</taxon>
        <taxon>Gammaproteobacteria</taxon>
        <taxon>Chromatiales</taxon>
        <taxon>Ectothiorhodospiraceae</taxon>
        <taxon>Sediminicurvatus</taxon>
    </lineage>
</organism>
<name>A0A2U2MXT5_9GAMM</name>
<gene>
    <name evidence="3" type="ORF">DEM34_14660</name>
</gene>
<dbReference type="InterPro" id="IPR050982">
    <property type="entry name" value="Auxin_biosynth/cation_transpt"/>
</dbReference>
<dbReference type="PRINTS" id="PR00368">
    <property type="entry name" value="FADPNR"/>
</dbReference>
<dbReference type="Proteomes" id="UP000245474">
    <property type="component" value="Unassembled WGS sequence"/>
</dbReference>
<dbReference type="PANTHER" id="PTHR43539">
    <property type="entry name" value="FLAVIN-BINDING MONOOXYGENASE-LIKE PROTEIN (AFU_ORTHOLOGUE AFUA_4G09220)"/>
    <property type="match status" value="1"/>
</dbReference>
<dbReference type="PRINTS" id="PR00411">
    <property type="entry name" value="PNDRDTASEI"/>
</dbReference>
<reference evidence="3 4" key="1">
    <citation type="submission" date="2018-05" db="EMBL/GenBank/DDBJ databases">
        <title>Spiribacter halobius sp. nov., a moderately halophilic bacterium isolated from marine solar saltern.</title>
        <authorList>
            <person name="Zheng W.-S."/>
            <person name="Lu D.-C."/>
            <person name="Du Z.-J."/>
        </authorList>
    </citation>
    <scope>NUCLEOTIDE SEQUENCE [LARGE SCALE GENOMIC DNA]</scope>
    <source>
        <strain evidence="3 4">E85</strain>
    </source>
</reference>
<dbReference type="Pfam" id="PF07992">
    <property type="entry name" value="Pyr_redox_2"/>
    <property type="match status" value="1"/>
</dbReference>